<feature type="region of interest" description="Disordered" evidence="1">
    <location>
        <begin position="751"/>
        <end position="845"/>
    </location>
</feature>
<feature type="compositionally biased region" description="Polar residues" evidence="1">
    <location>
        <begin position="875"/>
        <end position="885"/>
    </location>
</feature>
<accession>A0AAV7YB92</accession>
<feature type="region of interest" description="Disordered" evidence="1">
    <location>
        <begin position="875"/>
        <end position="909"/>
    </location>
</feature>
<dbReference type="PANTHER" id="PTHR45774:SF3">
    <property type="entry name" value="BTB (POZ) DOMAIN-CONTAINING 2B-RELATED"/>
    <property type="match status" value="1"/>
</dbReference>
<dbReference type="Gene3D" id="3.30.710.10">
    <property type="entry name" value="Potassium Channel Kv1.1, Chain A"/>
    <property type="match status" value="1"/>
</dbReference>
<name>A0AAV7YB92_9EUKA</name>
<feature type="compositionally biased region" description="Polar residues" evidence="1">
    <location>
        <begin position="778"/>
        <end position="798"/>
    </location>
</feature>
<dbReference type="AlphaFoldDB" id="A0AAV7YB92"/>
<feature type="region of interest" description="Disordered" evidence="1">
    <location>
        <begin position="348"/>
        <end position="372"/>
    </location>
</feature>
<evidence type="ECO:0000313" key="3">
    <source>
        <dbReference type="EMBL" id="KAJ3425872.1"/>
    </source>
</evidence>
<dbReference type="PROSITE" id="PS50097">
    <property type="entry name" value="BTB"/>
    <property type="match status" value="1"/>
</dbReference>
<dbReference type="Proteomes" id="UP001146793">
    <property type="component" value="Unassembled WGS sequence"/>
</dbReference>
<dbReference type="InterPro" id="IPR000210">
    <property type="entry name" value="BTB/POZ_dom"/>
</dbReference>
<organism evidence="3 4">
    <name type="scientific">Anaeramoeba flamelloides</name>
    <dbReference type="NCBI Taxonomy" id="1746091"/>
    <lineage>
        <taxon>Eukaryota</taxon>
        <taxon>Metamonada</taxon>
        <taxon>Anaeramoebidae</taxon>
        <taxon>Anaeramoeba</taxon>
    </lineage>
</organism>
<dbReference type="CDD" id="cd18186">
    <property type="entry name" value="BTB_POZ_ZBTB_KLHL-like"/>
    <property type="match status" value="1"/>
</dbReference>
<dbReference type="PANTHER" id="PTHR45774">
    <property type="entry name" value="BTB/POZ DOMAIN-CONTAINING"/>
    <property type="match status" value="1"/>
</dbReference>
<evidence type="ECO:0000313" key="4">
    <source>
        <dbReference type="Proteomes" id="UP001146793"/>
    </source>
</evidence>
<comment type="caution">
    <text evidence="3">The sequence shown here is derived from an EMBL/GenBank/DDBJ whole genome shotgun (WGS) entry which is preliminary data.</text>
</comment>
<sequence length="991" mass="116625">MNELPTLSMKQIAETLYESQKHTDVDFIFGEGSEYKIISAHQIIISLSSKFWKDKFYPSGWKKTLKSRPTFAKVQPRLTFQIAGISLPIFETILKYCYGKDLQLTRLNAPQLLKTADQFQMRVLSRCCEEFLIGQLESKELINAFPFATKYLLTITQSIFENTKNNTGTRTKTKIIHGHLKNSITDFVYEHEVKFWKQERLLCNITEETALFLLEIPRIQIRETFIYYRIIERAFWLNLQDPRSLKRRPKNTNDTNSLKQILIYHRFIQKLIPLIRLDNVQIEENKPIIYKNILYYLKSLRKKQTKQYENSKLKNKELITNKTKVKFTENENLDDDNSFRNYDENRESLVGYDNGDDDDDDDYGNGTNSQKYSTKKDHIIKKGKKRIRILKRHNFRTRSSTYNQNALEPEEQRALFITTEISKSRKKDIWKSLVSGGFKNVNIFDAYKYQLNYSLLEQFDAVFVYSIAPWRNDVHVGDLLAKYLINGGGVVICAPFCLKSNETKNDPVELKGRISEPDVLPMAKGKLGDFKISKLEKILRRKHPIMKGVNSFVGGKYSYRIIPQNIDKYNGSSSIYNRNGDHHLDDERFKKKNDNSINTISTDQNSLKSKSFKEYIPPRYSLRKHSRQLPAYRKQQLNLEANKEKKAFEEMGFDEITREKCLEIGKTRYYWEFLQKFSKLFPNQIIFNDEENNKIIKFPQKWIDIFSHCKSMKRKRFITSLIVSLKKYQFYLQQDSEYYLFTDNEETSIKRKKKKGENTKMRKGGIGNKEELEKVNRGLNTELTTNNSKNDNYDPDNQTETKKKRGGEGQVKRKEKEKSHNDPRFYTRKRSLNQQISSTTTNKSFKIRRKSIHQKLNNFAETTFELSNNQLIEENSRNQNSKTISNLNTNDNDNFNVSGNENENENNKKKKLSYIPTEMFAGESIIIAEWNRGIPLIIEKKFLNKKLGKLIVLNFLPVSESAYHNNGFRWRRHSDGKQIIANSLKYVLRNK</sequence>
<dbReference type="SMART" id="SM00225">
    <property type="entry name" value="BTB"/>
    <property type="match status" value="1"/>
</dbReference>
<feature type="compositionally biased region" description="Low complexity" evidence="1">
    <location>
        <begin position="886"/>
        <end position="901"/>
    </location>
</feature>
<feature type="compositionally biased region" description="Acidic residues" evidence="1">
    <location>
        <begin position="354"/>
        <end position="363"/>
    </location>
</feature>
<evidence type="ECO:0000259" key="2">
    <source>
        <dbReference type="PROSITE" id="PS50097"/>
    </source>
</evidence>
<feature type="compositionally biased region" description="Basic and acidic residues" evidence="1">
    <location>
        <begin position="806"/>
        <end position="825"/>
    </location>
</feature>
<protein>
    <submittedName>
        <fullName evidence="3">Btb (Poz) domain-containing 2a-related</fullName>
    </submittedName>
</protein>
<dbReference type="SUPFAM" id="SSF54695">
    <property type="entry name" value="POZ domain"/>
    <property type="match status" value="1"/>
</dbReference>
<dbReference type="InterPro" id="IPR011333">
    <property type="entry name" value="SKP1/BTB/POZ_sf"/>
</dbReference>
<feature type="domain" description="BTB" evidence="2">
    <location>
        <begin position="23"/>
        <end position="106"/>
    </location>
</feature>
<dbReference type="Pfam" id="PF00651">
    <property type="entry name" value="BTB"/>
    <property type="match status" value="1"/>
</dbReference>
<gene>
    <name evidence="3" type="ORF">M0812_28318</name>
</gene>
<feature type="compositionally biased region" description="Polar residues" evidence="1">
    <location>
        <begin position="832"/>
        <end position="844"/>
    </location>
</feature>
<dbReference type="EMBL" id="JANTQA010000070">
    <property type="protein sequence ID" value="KAJ3425872.1"/>
    <property type="molecule type" value="Genomic_DNA"/>
</dbReference>
<proteinExistence type="predicted"/>
<evidence type="ECO:0000256" key="1">
    <source>
        <dbReference type="SAM" id="MobiDB-lite"/>
    </source>
</evidence>
<reference evidence="3" key="1">
    <citation type="submission" date="2022-08" db="EMBL/GenBank/DDBJ databases">
        <title>Novel sulphate-reducing endosymbionts in the free-living metamonad Anaeramoeba.</title>
        <authorList>
            <person name="Jerlstrom-Hultqvist J."/>
            <person name="Cepicka I."/>
            <person name="Gallot-Lavallee L."/>
            <person name="Salas-Leiva D."/>
            <person name="Curtis B.A."/>
            <person name="Zahonova K."/>
            <person name="Pipaliya S."/>
            <person name="Dacks J."/>
            <person name="Roger A.J."/>
        </authorList>
    </citation>
    <scope>NUCLEOTIDE SEQUENCE</scope>
    <source>
        <strain evidence="3">Busselton2</strain>
    </source>
</reference>